<evidence type="ECO:0000256" key="1">
    <source>
        <dbReference type="SAM" id="MobiDB-lite"/>
    </source>
</evidence>
<feature type="non-terminal residue" evidence="2">
    <location>
        <position position="60"/>
    </location>
</feature>
<protein>
    <submittedName>
        <fullName evidence="2">4925_t:CDS:1</fullName>
    </submittedName>
</protein>
<gene>
    <name evidence="2" type="ORF">FMOSSE_LOCUS15366</name>
</gene>
<sequence>RTHSESPYHNSSQVPSMPRNEDGDTGIWEMLERTLRLHLSNYHLMMSLLAINNHQIVRTM</sequence>
<accession>A0A9N9I9G9</accession>
<name>A0A9N9I9G9_FUNMO</name>
<keyword evidence="3" id="KW-1185">Reference proteome</keyword>
<feature type="non-terminal residue" evidence="2">
    <location>
        <position position="1"/>
    </location>
</feature>
<evidence type="ECO:0000313" key="3">
    <source>
        <dbReference type="Proteomes" id="UP000789375"/>
    </source>
</evidence>
<organism evidence="2 3">
    <name type="scientific">Funneliformis mosseae</name>
    <name type="common">Endomycorrhizal fungus</name>
    <name type="synonym">Glomus mosseae</name>
    <dbReference type="NCBI Taxonomy" id="27381"/>
    <lineage>
        <taxon>Eukaryota</taxon>
        <taxon>Fungi</taxon>
        <taxon>Fungi incertae sedis</taxon>
        <taxon>Mucoromycota</taxon>
        <taxon>Glomeromycotina</taxon>
        <taxon>Glomeromycetes</taxon>
        <taxon>Glomerales</taxon>
        <taxon>Glomeraceae</taxon>
        <taxon>Funneliformis</taxon>
    </lineage>
</organism>
<dbReference type="AlphaFoldDB" id="A0A9N9I9G9"/>
<dbReference type="EMBL" id="CAJVPP010015223">
    <property type="protein sequence ID" value="CAG8726315.1"/>
    <property type="molecule type" value="Genomic_DNA"/>
</dbReference>
<feature type="region of interest" description="Disordered" evidence="1">
    <location>
        <begin position="1"/>
        <end position="25"/>
    </location>
</feature>
<reference evidence="2" key="1">
    <citation type="submission" date="2021-06" db="EMBL/GenBank/DDBJ databases">
        <authorList>
            <person name="Kallberg Y."/>
            <person name="Tangrot J."/>
            <person name="Rosling A."/>
        </authorList>
    </citation>
    <scope>NUCLEOTIDE SEQUENCE</scope>
    <source>
        <strain evidence="2">87-6 pot B 2015</strain>
    </source>
</reference>
<comment type="caution">
    <text evidence="2">The sequence shown here is derived from an EMBL/GenBank/DDBJ whole genome shotgun (WGS) entry which is preliminary data.</text>
</comment>
<evidence type="ECO:0000313" key="2">
    <source>
        <dbReference type="EMBL" id="CAG8726315.1"/>
    </source>
</evidence>
<dbReference type="Proteomes" id="UP000789375">
    <property type="component" value="Unassembled WGS sequence"/>
</dbReference>
<proteinExistence type="predicted"/>